<accession>A0A9D2U9E6</accession>
<sequence length="172" mass="18698">MSESHKLQELLQAGGLVTATEQQQAQIFAMAELADITVGVVECDRARSRSAVLRAIVKAVDYPDFFGSDLDALYDCLCDTVMDQKVGLYLWFNNLHTGDPVLAEHAEAILSVCNDVVDFASNKDRLFAYSVIHAGKHPDPEPGVAPTPYSGPEDDADVKSTTADGDDTEEDY</sequence>
<dbReference type="Gene3D" id="3.30.370.10">
    <property type="entry name" value="Barstar-like"/>
    <property type="match status" value="1"/>
</dbReference>
<reference evidence="4" key="1">
    <citation type="journal article" date="2021" name="PeerJ">
        <title>Extensive microbial diversity within the chicken gut microbiome revealed by metagenomics and culture.</title>
        <authorList>
            <person name="Gilroy R."/>
            <person name="Ravi A."/>
            <person name="Getino M."/>
            <person name="Pursley I."/>
            <person name="Horton D.L."/>
            <person name="Alikhan N.F."/>
            <person name="Baker D."/>
            <person name="Gharbi K."/>
            <person name="Hall N."/>
            <person name="Watson M."/>
            <person name="Adriaenssens E.M."/>
            <person name="Foster-Nyarko E."/>
            <person name="Jarju S."/>
            <person name="Secka A."/>
            <person name="Antonio M."/>
            <person name="Oren A."/>
            <person name="Chaudhuri R.R."/>
            <person name="La Ragione R."/>
            <person name="Hildebrand F."/>
            <person name="Pallen M.J."/>
        </authorList>
    </citation>
    <scope>NUCLEOTIDE SEQUENCE</scope>
    <source>
        <strain evidence="4">9264</strain>
    </source>
</reference>
<dbReference type="InterPro" id="IPR035905">
    <property type="entry name" value="Barstar-like_sf"/>
</dbReference>
<feature type="region of interest" description="Disordered" evidence="2">
    <location>
        <begin position="136"/>
        <end position="172"/>
    </location>
</feature>
<proteinExistence type="inferred from homology"/>
<feature type="domain" description="Barstar (barnase inhibitor)" evidence="3">
    <location>
        <begin position="40"/>
        <end position="129"/>
    </location>
</feature>
<dbReference type="InterPro" id="IPR000468">
    <property type="entry name" value="Barstar"/>
</dbReference>
<name>A0A9D2U9E6_9BURK</name>
<dbReference type="SUPFAM" id="SSF52038">
    <property type="entry name" value="Barstar-related"/>
    <property type="match status" value="1"/>
</dbReference>
<evidence type="ECO:0000313" key="5">
    <source>
        <dbReference type="Proteomes" id="UP000823889"/>
    </source>
</evidence>
<comment type="similarity">
    <text evidence="1">Belongs to the barstar family.</text>
</comment>
<protein>
    <submittedName>
        <fullName evidence="4">Barstar family protein</fullName>
    </submittedName>
</protein>
<evidence type="ECO:0000256" key="2">
    <source>
        <dbReference type="SAM" id="MobiDB-lite"/>
    </source>
</evidence>
<organism evidence="4 5">
    <name type="scientific">Candidatus Paenalcaligenes intestinipullorum</name>
    <dbReference type="NCBI Taxonomy" id="2838718"/>
    <lineage>
        <taxon>Bacteria</taxon>
        <taxon>Pseudomonadati</taxon>
        <taxon>Pseudomonadota</taxon>
        <taxon>Betaproteobacteria</taxon>
        <taxon>Burkholderiales</taxon>
        <taxon>Alcaligenaceae</taxon>
        <taxon>Paenalcaligenes</taxon>
    </lineage>
</organism>
<comment type="caution">
    <text evidence="4">The sequence shown here is derived from an EMBL/GenBank/DDBJ whole genome shotgun (WGS) entry which is preliminary data.</text>
</comment>
<dbReference type="Pfam" id="PF01337">
    <property type="entry name" value="Barstar"/>
    <property type="match status" value="1"/>
</dbReference>
<dbReference type="AlphaFoldDB" id="A0A9D2U9E6"/>
<evidence type="ECO:0000259" key="3">
    <source>
        <dbReference type="Pfam" id="PF01337"/>
    </source>
</evidence>
<reference evidence="4" key="2">
    <citation type="submission" date="2021-04" db="EMBL/GenBank/DDBJ databases">
        <authorList>
            <person name="Gilroy R."/>
        </authorList>
    </citation>
    <scope>NUCLEOTIDE SEQUENCE</scope>
    <source>
        <strain evidence="4">9264</strain>
    </source>
</reference>
<dbReference type="Proteomes" id="UP000823889">
    <property type="component" value="Unassembled WGS sequence"/>
</dbReference>
<evidence type="ECO:0000313" key="4">
    <source>
        <dbReference type="EMBL" id="HJD44599.1"/>
    </source>
</evidence>
<evidence type="ECO:0000256" key="1">
    <source>
        <dbReference type="ARBA" id="ARBA00006845"/>
    </source>
</evidence>
<gene>
    <name evidence="4" type="ORF">H9906_06185</name>
</gene>
<dbReference type="EMBL" id="DWUQ01000129">
    <property type="protein sequence ID" value="HJD44599.1"/>
    <property type="molecule type" value="Genomic_DNA"/>
</dbReference>